<dbReference type="OMA" id="TINHANM"/>
<sequence length="195" mass="21805">MMASSSGQPAKPGKSVGEEFVDHRLLSRNVRYPDSKNLPRPLDMAAYFEDDPPCQTTHCTNVAVEQHNKKQKGGKLKIKRAVGVHSNMFVLDQNDPVSYWHVYFKGHDGRRRRRYRYFAELSGVKGPELLTFCEVVDKANVVYCPHCFGGIYHPPTTESGSASDRRLNSVALGEAIRGPGRKRKEAVSSIDSIQA</sequence>
<proteinExistence type="predicted"/>
<dbReference type="Proteomes" id="UP000019116">
    <property type="component" value="Chromosome 7D"/>
</dbReference>
<dbReference type="Gramene" id="TraesCS7D02G159100.1">
    <property type="protein sequence ID" value="TraesCS7D02G159100.1"/>
    <property type="gene ID" value="TraesCS7D02G159100"/>
</dbReference>
<gene>
    <name evidence="1" type="primary">LOC123165090</name>
</gene>
<reference evidence="1" key="1">
    <citation type="submission" date="2018-08" db="EMBL/GenBank/DDBJ databases">
        <authorList>
            <person name="Rossello M."/>
        </authorList>
    </citation>
    <scope>NUCLEOTIDE SEQUENCE [LARGE SCALE GENOMIC DNA]</scope>
    <source>
        <strain evidence="1">cv. Chinese Spring</strain>
    </source>
</reference>
<protein>
    <submittedName>
        <fullName evidence="1">Uncharacterized protein</fullName>
    </submittedName>
</protein>
<dbReference type="Gramene" id="TraesNOR7D03G04539000.1">
    <property type="protein sequence ID" value="TraesNOR7D03G04539000.1"/>
    <property type="gene ID" value="TraesNOR7D03G04539000"/>
</dbReference>
<dbReference type="Gramene" id="TraesARI7D03G04567330.1">
    <property type="protein sequence ID" value="TraesARI7D03G04567330.1"/>
    <property type="gene ID" value="TraesARI7D03G04567330"/>
</dbReference>
<dbReference type="OrthoDB" id="607205at2759"/>
<keyword evidence="2" id="KW-1185">Reference proteome</keyword>
<name>A0A3B6TML9_WHEAT</name>
<dbReference type="EnsemblPlants" id="TraesCS7D02G159100.1">
    <property type="protein sequence ID" value="TraesCS7D02G159100.1"/>
    <property type="gene ID" value="TraesCS7D02G159100"/>
</dbReference>
<accession>A0A3B6TML9</accession>
<reference evidence="1" key="2">
    <citation type="submission" date="2018-10" db="UniProtKB">
        <authorList>
            <consortium name="EnsemblPlants"/>
        </authorList>
    </citation>
    <scope>IDENTIFICATION</scope>
</reference>
<dbReference type="Gramene" id="TraesLDM7D03G04496570.1">
    <property type="protein sequence ID" value="TraesLDM7D03G04496570.1"/>
    <property type="gene ID" value="TraesLDM7D03G04496570"/>
</dbReference>
<dbReference type="GeneID" id="123165090"/>
<dbReference type="Gramene" id="TraesSYM7D03G04544570.1">
    <property type="protein sequence ID" value="TraesSYM7D03G04544570.1"/>
    <property type="gene ID" value="TraesSYM7D03G04544570"/>
</dbReference>
<dbReference type="Gramene" id="TraesROB_scaffold_159523_01G000200.1">
    <property type="protein sequence ID" value="TraesROB_scaffold_159523_01G000200.1"/>
    <property type="gene ID" value="TraesROB_scaffold_159523_01G000200"/>
</dbReference>
<dbReference type="Gramene" id="TraesPARA_EIv1.0_2638570.3">
    <property type="protein sequence ID" value="TraesPARA_EIv1.0_2638570.3.CDS"/>
    <property type="gene ID" value="TraesPARA_EIv1.0_2638570"/>
</dbReference>
<dbReference type="Gramene" id="TraesCAD_scaffold_115298_01G000100.1">
    <property type="protein sequence ID" value="TraesCAD_scaffold_115298_01G000100.1"/>
    <property type="gene ID" value="TraesCAD_scaffold_115298_01G000100"/>
</dbReference>
<evidence type="ECO:0000313" key="2">
    <source>
        <dbReference type="Proteomes" id="UP000019116"/>
    </source>
</evidence>
<dbReference type="RefSeq" id="XP_044438656.1">
    <property type="nucleotide sequence ID" value="XM_044582721.1"/>
</dbReference>
<dbReference type="AlphaFoldDB" id="A0A3B6TML9"/>
<organism evidence="1">
    <name type="scientific">Triticum aestivum</name>
    <name type="common">Wheat</name>
    <dbReference type="NCBI Taxonomy" id="4565"/>
    <lineage>
        <taxon>Eukaryota</taxon>
        <taxon>Viridiplantae</taxon>
        <taxon>Streptophyta</taxon>
        <taxon>Embryophyta</taxon>
        <taxon>Tracheophyta</taxon>
        <taxon>Spermatophyta</taxon>
        <taxon>Magnoliopsida</taxon>
        <taxon>Liliopsida</taxon>
        <taxon>Poales</taxon>
        <taxon>Poaceae</taxon>
        <taxon>BOP clade</taxon>
        <taxon>Pooideae</taxon>
        <taxon>Triticodae</taxon>
        <taxon>Triticeae</taxon>
        <taxon>Triticinae</taxon>
        <taxon>Triticum</taxon>
    </lineage>
</organism>
<dbReference type="Gramene" id="TraesWEE_scaffold_150924_01G000100.1">
    <property type="protein sequence ID" value="TraesWEE_scaffold_150924_01G000100.1"/>
    <property type="gene ID" value="TraesWEE_scaffold_150924_01G000100"/>
</dbReference>
<evidence type="ECO:0000313" key="1">
    <source>
        <dbReference type="EnsemblPlants" id="TraesCS7D02G159100.1"/>
    </source>
</evidence>
<dbReference type="Gramene" id="TraesCLE_scaffold_145095_01G000100.1">
    <property type="protein sequence ID" value="TraesCLE_scaffold_145095_01G000100.1"/>
    <property type="gene ID" value="TraesCLE_scaffold_145095_01G000100"/>
</dbReference>